<dbReference type="Pfam" id="PF00112">
    <property type="entry name" value="Peptidase_C1"/>
    <property type="match status" value="1"/>
</dbReference>
<keyword evidence="2" id="KW-1015">Disulfide bond</keyword>
<evidence type="ECO:0000256" key="1">
    <source>
        <dbReference type="ARBA" id="ARBA00008455"/>
    </source>
</evidence>
<dbReference type="InterPro" id="IPR013128">
    <property type="entry name" value="Peptidase_C1A"/>
</dbReference>
<sequence>MKASIMADVDWRTKGAVTPVKDQGQCGSCFAFSAHFLKTGNLVSLSDQELVDCSTSYGNYGCSGGWMNSAFEYIRDNGGIDTESSYPYEAVEETCRFKANSVGATCTGFINVQKNNESVLQEAVANIGPICVAIDATHSSFSFYSSGEDTHTNTLDMHLLRAGCSSTILGHASLVVGYGTEGGQDYWIVKNSWGTSWGDAGYIKMSRNRDNNCGIASEPSPTV</sequence>
<dbReference type="AlphaFoldDB" id="A0A8J5MJU5"/>
<accession>A0A8J5MJU5</accession>
<dbReference type="GO" id="GO:0008234">
    <property type="term" value="F:cysteine-type peptidase activity"/>
    <property type="evidence" value="ECO:0007669"/>
    <property type="project" value="InterPro"/>
</dbReference>
<evidence type="ECO:0000313" key="4">
    <source>
        <dbReference type="EMBL" id="KAG7153877.1"/>
    </source>
</evidence>
<keyword evidence="5" id="KW-1185">Reference proteome</keyword>
<name>A0A8J5MJU5_HOMAM</name>
<dbReference type="Proteomes" id="UP000747542">
    <property type="component" value="Unassembled WGS sequence"/>
</dbReference>
<dbReference type="InterPro" id="IPR025661">
    <property type="entry name" value="Pept_asp_AS"/>
</dbReference>
<evidence type="ECO:0000259" key="3">
    <source>
        <dbReference type="SMART" id="SM00645"/>
    </source>
</evidence>
<dbReference type="PRINTS" id="PR00705">
    <property type="entry name" value="PAPAIN"/>
</dbReference>
<dbReference type="CDD" id="cd02248">
    <property type="entry name" value="Peptidase_C1A"/>
    <property type="match status" value="1"/>
</dbReference>
<dbReference type="InterPro" id="IPR038765">
    <property type="entry name" value="Papain-like_cys_pep_sf"/>
</dbReference>
<dbReference type="InterPro" id="IPR039417">
    <property type="entry name" value="Peptidase_C1A_papain-like"/>
</dbReference>
<dbReference type="EMBL" id="JAHLQT010046276">
    <property type="protein sequence ID" value="KAG7153877.1"/>
    <property type="molecule type" value="Genomic_DNA"/>
</dbReference>
<evidence type="ECO:0000313" key="5">
    <source>
        <dbReference type="Proteomes" id="UP000747542"/>
    </source>
</evidence>
<dbReference type="PROSITE" id="PS00640">
    <property type="entry name" value="THIOL_PROTEASE_ASN"/>
    <property type="match status" value="1"/>
</dbReference>
<dbReference type="SMART" id="SM00645">
    <property type="entry name" value="Pept_C1"/>
    <property type="match status" value="1"/>
</dbReference>
<dbReference type="FunFam" id="3.90.70.10:FF:000332">
    <property type="entry name" value="Cathepsin L1"/>
    <property type="match status" value="1"/>
</dbReference>
<comment type="caution">
    <text evidence="4">The sequence shown here is derived from an EMBL/GenBank/DDBJ whole genome shotgun (WGS) entry which is preliminary data.</text>
</comment>
<dbReference type="GO" id="GO:0006508">
    <property type="term" value="P:proteolysis"/>
    <property type="evidence" value="ECO:0007669"/>
    <property type="project" value="InterPro"/>
</dbReference>
<dbReference type="Gene3D" id="3.90.70.10">
    <property type="entry name" value="Cysteine proteinases"/>
    <property type="match status" value="1"/>
</dbReference>
<evidence type="ECO:0000256" key="2">
    <source>
        <dbReference type="ARBA" id="ARBA00023157"/>
    </source>
</evidence>
<proteinExistence type="inferred from homology"/>
<feature type="domain" description="Peptidase C1A papain C-terminal" evidence="3">
    <location>
        <begin position="5"/>
        <end position="223"/>
    </location>
</feature>
<comment type="similarity">
    <text evidence="1">Belongs to the peptidase C1 family.</text>
</comment>
<gene>
    <name evidence="4" type="primary">LCP3-L2</name>
    <name evidence="4" type="ORF">Hamer_G017695</name>
</gene>
<organism evidence="4 5">
    <name type="scientific">Homarus americanus</name>
    <name type="common">American lobster</name>
    <dbReference type="NCBI Taxonomy" id="6706"/>
    <lineage>
        <taxon>Eukaryota</taxon>
        <taxon>Metazoa</taxon>
        <taxon>Ecdysozoa</taxon>
        <taxon>Arthropoda</taxon>
        <taxon>Crustacea</taxon>
        <taxon>Multicrustacea</taxon>
        <taxon>Malacostraca</taxon>
        <taxon>Eumalacostraca</taxon>
        <taxon>Eucarida</taxon>
        <taxon>Decapoda</taxon>
        <taxon>Pleocyemata</taxon>
        <taxon>Astacidea</taxon>
        <taxon>Nephropoidea</taxon>
        <taxon>Nephropidae</taxon>
        <taxon>Homarus</taxon>
    </lineage>
</organism>
<dbReference type="InterPro" id="IPR000668">
    <property type="entry name" value="Peptidase_C1A_C"/>
</dbReference>
<dbReference type="SUPFAM" id="SSF54001">
    <property type="entry name" value="Cysteine proteinases"/>
    <property type="match status" value="1"/>
</dbReference>
<dbReference type="PANTHER" id="PTHR12411">
    <property type="entry name" value="CYSTEINE PROTEASE FAMILY C1-RELATED"/>
    <property type="match status" value="1"/>
</dbReference>
<reference evidence="4" key="1">
    <citation type="journal article" date="2021" name="Sci. Adv.">
        <title>The American lobster genome reveals insights on longevity, neural, and immune adaptations.</title>
        <authorList>
            <person name="Polinski J.M."/>
            <person name="Zimin A.V."/>
            <person name="Clark K.F."/>
            <person name="Kohn A.B."/>
            <person name="Sadowski N."/>
            <person name="Timp W."/>
            <person name="Ptitsyn A."/>
            <person name="Khanna P."/>
            <person name="Romanova D.Y."/>
            <person name="Williams P."/>
            <person name="Greenwood S.J."/>
            <person name="Moroz L.L."/>
            <person name="Walt D.R."/>
            <person name="Bodnar A.G."/>
        </authorList>
    </citation>
    <scope>NUCLEOTIDE SEQUENCE</scope>
    <source>
        <strain evidence="4">GMGI-L3</strain>
    </source>
</reference>
<protein>
    <submittedName>
        <fullName evidence="4">Digestive cysteine proteinase 3-like 2</fullName>
    </submittedName>
</protein>